<keyword evidence="6" id="KW-0732">Signal</keyword>
<keyword evidence="2" id="KW-0645">Protease</keyword>
<name>A0AAJ7E1W4_9HYME</name>
<sequence length="212" mass="24490">MRYRIAVFVFVLLATDRDVAENDNGFVLGWGSTTFPENSYPLQMQKADMRIIPERFYSTYFKFLVHDTQFCVLDKKGVGTWTVKHVIVFNNYQNMIDLPDRDIDDEDSGYVLGWGSISHPNNTFPMQLQKAYMYIYPLRDCFEIYSLETAVGQFCAYYKENVGPCIGDSGGPLVINKKLAGVVSFSMPCAQGIPDFYTNVYYYLDFIRFFLK</sequence>
<gene>
    <name evidence="9" type="primary">LOC105367735</name>
</gene>
<dbReference type="Gene3D" id="2.40.10.10">
    <property type="entry name" value="Trypsin-like serine proteases"/>
    <property type="match status" value="3"/>
</dbReference>
<keyword evidence="5" id="KW-1015">Disulfide bond</keyword>
<accession>A0AAJ7E1W4</accession>
<evidence type="ECO:0000259" key="7">
    <source>
        <dbReference type="PROSITE" id="PS50240"/>
    </source>
</evidence>
<dbReference type="SUPFAM" id="SSF50494">
    <property type="entry name" value="Trypsin-like serine proteases"/>
    <property type="match status" value="2"/>
</dbReference>
<evidence type="ECO:0000313" key="9">
    <source>
        <dbReference type="RefSeq" id="XP_011504806.1"/>
    </source>
</evidence>
<keyword evidence="4" id="KW-0720">Serine protease</keyword>
<feature type="domain" description="Peptidase S1" evidence="7">
    <location>
        <begin position="50"/>
        <end position="212"/>
    </location>
</feature>
<evidence type="ECO:0000256" key="6">
    <source>
        <dbReference type="SAM" id="SignalP"/>
    </source>
</evidence>
<organism evidence="8 9">
    <name type="scientific">Ceratosolen solmsi marchali</name>
    <dbReference type="NCBI Taxonomy" id="326594"/>
    <lineage>
        <taxon>Eukaryota</taxon>
        <taxon>Metazoa</taxon>
        <taxon>Ecdysozoa</taxon>
        <taxon>Arthropoda</taxon>
        <taxon>Hexapoda</taxon>
        <taxon>Insecta</taxon>
        <taxon>Pterygota</taxon>
        <taxon>Neoptera</taxon>
        <taxon>Endopterygota</taxon>
        <taxon>Hymenoptera</taxon>
        <taxon>Apocrita</taxon>
        <taxon>Proctotrupomorpha</taxon>
        <taxon>Chalcidoidea</taxon>
        <taxon>Agaonidae</taxon>
        <taxon>Agaoninae</taxon>
        <taxon>Ceratosolen</taxon>
    </lineage>
</organism>
<evidence type="ECO:0000313" key="8">
    <source>
        <dbReference type="Proteomes" id="UP000695007"/>
    </source>
</evidence>
<dbReference type="InterPro" id="IPR001254">
    <property type="entry name" value="Trypsin_dom"/>
</dbReference>
<dbReference type="InterPro" id="IPR043504">
    <property type="entry name" value="Peptidase_S1_PA_chymotrypsin"/>
</dbReference>
<dbReference type="GO" id="GO:0004252">
    <property type="term" value="F:serine-type endopeptidase activity"/>
    <property type="evidence" value="ECO:0007669"/>
    <property type="project" value="InterPro"/>
</dbReference>
<evidence type="ECO:0000256" key="4">
    <source>
        <dbReference type="ARBA" id="ARBA00022825"/>
    </source>
</evidence>
<dbReference type="SMART" id="SM00020">
    <property type="entry name" value="Tryp_SPc"/>
    <property type="match status" value="1"/>
</dbReference>
<protein>
    <submittedName>
        <fullName evidence="9">Chymotrypsin-1-like</fullName>
    </submittedName>
</protein>
<dbReference type="Pfam" id="PF00089">
    <property type="entry name" value="Trypsin"/>
    <property type="match status" value="1"/>
</dbReference>
<evidence type="ECO:0000256" key="1">
    <source>
        <dbReference type="ARBA" id="ARBA00004239"/>
    </source>
</evidence>
<proteinExistence type="predicted"/>
<dbReference type="KEGG" id="csol:105367735"/>
<keyword evidence="8" id="KW-1185">Reference proteome</keyword>
<dbReference type="PROSITE" id="PS00135">
    <property type="entry name" value="TRYPSIN_SER"/>
    <property type="match status" value="1"/>
</dbReference>
<feature type="chain" id="PRO_5042515204" evidence="6">
    <location>
        <begin position="21"/>
        <end position="212"/>
    </location>
</feature>
<reference evidence="9" key="1">
    <citation type="submission" date="2025-08" db="UniProtKB">
        <authorList>
            <consortium name="RefSeq"/>
        </authorList>
    </citation>
    <scope>IDENTIFICATION</scope>
</reference>
<dbReference type="GeneID" id="105367735"/>
<dbReference type="InterPro" id="IPR009003">
    <property type="entry name" value="Peptidase_S1_PA"/>
</dbReference>
<comment type="subcellular location">
    <subcellularLocation>
        <location evidence="1">Secreted</location>
        <location evidence="1">Extracellular space</location>
    </subcellularLocation>
</comment>
<dbReference type="InterPro" id="IPR033116">
    <property type="entry name" value="TRYPSIN_SER"/>
</dbReference>
<dbReference type="PANTHER" id="PTHR24271:SF50">
    <property type="match status" value="1"/>
</dbReference>
<dbReference type="AlphaFoldDB" id="A0AAJ7E1W4"/>
<dbReference type="RefSeq" id="XP_011504806.1">
    <property type="nucleotide sequence ID" value="XM_011506504.1"/>
</dbReference>
<dbReference type="PROSITE" id="PS50240">
    <property type="entry name" value="TRYPSIN_DOM"/>
    <property type="match status" value="1"/>
</dbReference>
<dbReference type="GO" id="GO:0005576">
    <property type="term" value="C:extracellular region"/>
    <property type="evidence" value="ECO:0007669"/>
    <property type="project" value="UniProtKB-SubCell"/>
</dbReference>
<dbReference type="Proteomes" id="UP000695007">
    <property type="component" value="Unplaced"/>
</dbReference>
<feature type="signal peptide" evidence="6">
    <location>
        <begin position="1"/>
        <end position="20"/>
    </location>
</feature>
<evidence type="ECO:0000256" key="5">
    <source>
        <dbReference type="ARBA" id="ARBA00023157"/>
    </source>
</evidence>
<dbReference type="FunFam" id="2.40.10.10:FF:000036">
    <property type="entry name" value="Trypsin beta"/>
    <property type="match status" value="1"/>
</dbReference>
<evidence type="ECO:0000256" key="2">
    <source>
        <dbReference type="ARBA" id="ARBA00022670"/>
    </source>
</evidence>
<dbReference type="GO" id="GO:0006508">
    <property type="term" value="P:proteolysis"/>
    <property type="evidence" value="ECO:0007669"/>
    <property type="project" value="UniProtKB-KW"/>
</dbReference>
<dbReference type="PANTHER" id="PTHR24271">
    <property type="entry name" value="KALLIKREIN-RELATED"/>
    <property type="match status" value="1"/>
</dbReference>
<evidence type="ECO:0000256" key="3">
    <source>
        <dbReference type="ARBA" id="ARBA00022801"/>
    </source>
</evidence>
<keyword evidence="3" id="KW-0378">Hydrolase</keyword>